<feature type="compositionally biased region" description="Pro residues" evidence="6">
    <location>
        <begin position="2188"/>
        <end position="2197"/>
    </location>
</feature>
<dbReference type="GO" id="GO:0009378">
    <property type="term" value="F:four-way junction helicase activity"/>
    <property type="evidence" value="ECO:0007669"/>
    <property type="project" value="TreeGrafter"/>
</dbReference>
<feature type="domain" description="Helicase ATP-binding" evidence="7">
    <location>
        <begin position="2249"/>
        <end position="2422"/>
    </location>
</feature>
<feature type="compositionally biased region" description="Low complexity" evidence="6">
    <location>
        <begin position="1397"/>
        <end position="1407"/>
    </location>
</feature>
<feature type="domain" description="Helicase C-terminal" evidence="8">
    <location>
        <begin position="2459"/>
        <end position="2625"/>
    </location>
</feature>
<comment type="catalytic activity">
    <reaction evidence="4">
        <text>Couples ATP hydrolysis with the unwinding of duplex DNA by translocating in the 3'-5' direction.</text>
        <dbReference type="EC" id="5.6.2.4"/>
    </reaction>
</comment>
<feature type="region of interest" description="Disordered" evidence="6">
    <location>
        <begin position="2088"/>
        <end position="2221"/>
    </location>
</feature>
<dbReference type="SUPFAM" id="SSF52540">
    <property type="entry name" value="P-loop containing nucleoside triphosphate hydrolases"/>
    <property type="match status" value="1"/>
</dbReference>
<dbReference type="InterPro" id="IPR027417">
    <property type="entry name" value="P-loop_NTPase"/>
</dbReference>
<dbReference type="InterPro" id="IPR012337">
    <property type="entry name" value="RNaseH-like_sf"/>
</dbReference>
<protein>
    <recommendedName>
        <fullName evidence="5">DNA 3'-5' helicase</fullName>
        <ecNumber evidence="5">5.6.2.4</ecNumber>
    </recommendedName>
</protein>
<dbReference type="PANTHER" id="PTHR13710:SF120">
    <property type="entry name" value="BIFUNCTIONAL 3'-5' EXONUCLEASE_ATP-DEPENDENT HELICASE WRN"/>
    <property type="match status" value="1"/>
</dbReference>
<accession>A0A8H6HHB8</accession>
<evidence type="ECO:0000313" key="10">
    <source>
        <dbReference type="Proteomes" id="UP000521943"/>
    </source>
</evidence>
<dbReference type="GO" id="GO:0005524">
    <property type="term" value="F:ATP binding"/>
    <property type="evidence" value="ECO:0007669"/>
    <property type="project" value="UniProtKB-KW"/>
</dbReference>
<feature type="compositionally biased region" description="Low complexity" evidence="6">
    <location>
        <begin position="870"/>
        <end position="887"/>
    </location>
</feature>
<keyword evidence="3" id="KW-0067">ATP-binding</keyword>
<dbReference type="Proteomes" id="UP000521943">
    <property type="component" value="Unassembled WGS sequence"/>
</dbReference>
<feature type="compositionally biased region" description="Pro residues" evidence="6">
    <location>
        <begin position="111"/>
        <end position="121"/>
    </location>
</feature>
<feature type="compositionally biased region" description="Low complexity" evidence="6">
    <location>
        <begin position="2088"/>
        <end position="2099"/>
    </location>
</feature>
<dbReference type="InterPro" id="IPR001650">
    <property type="entry name" value="Helicase_C-like"/>
</dbReference>
<evidence type="ECO:0000256" key="1">
    <source>
        <dbReference type="ARBA" id="ARBA00005446"/>
    </source>
</evidence>
<dbReference type="EC" id="5.6.2.4" evidence="5"/>
<dbReference type="GO" id="GO:0005634">
    <property type="term" value="C:nucleus"/>
    <property type="evidence" value="ECO:0007669"/>
    <property type="project" value="TreeGrafter"/>
</dbReference>
<comment type="caution">
    <text evidence="9">The sequence shown here is derived from an EMBL/GenBank/DDBJ whole genome shotgun (WGS) entry which is preliminary data.</text>
</comment>
<dbReference type="PROSITE" id="PS51194">
    <property type="entry name" value="HELICASE_CTER"/>
    <property type="match status" value="1"/>
</dbReference>
<reference evidence="9 10" key="1">
    <citation type="submission" date="2020-07" db="EMBL/GenBank/DDBJ databases">
        <title>Comparative genomics of pyrophilous fungi reveals a link between fire events and developmental genes.</title>
        <authorList>
            <consortium name="DOE Joint Genome Institute"/>
            <person name="Steindorff A.S."/>
            <person name="Carver A."/>
            <person name="Calhoun S."/>
            <person name="Stillman K."/>
            <person name="Liu H."/>
            <person name="Lipzen A."/>
            <person name="Pangilinan J."/>
            <person name="Labutti K."/>
            <person name="Bruns T.D."/>
            <person name="Grigoriev I.V."/>
        </authorList>
    </citation>
    <scope>NUCLEOTIDE SEQUENCE [LARGE SCALE GENOMIC DNA]</scope>
    <source>
        <strain evidence="9 10">CBS 144469</strain>
    </source>
</reference>
<feature type="compositionally biased region" description="Low complexity" evidence="6">
    <location>
        <begin position="1"/>
        <end position="16"/>
    </location>
</feature>
<dbReference type="Pfam" id="PF00270">
    <property type="entry name" value="DEAD"/>
    <property type="match status" value="1"/>
</dbReference>
<feature type="region of interest" description="Disordered" evidence="6">
    <location>
        <begin position="1397"/>
        <end position="1429"/>
    </location>
</feature>
<dbReference type="Pfam" id="PF20499">
    <property type="entry name" value="DUF6729"/>
    <property type="match status" value="1"/>
</dbReference>
<dbReference type="Pfam" id="PF00271">
    <property type="entry name" value="Helicase_C"/>
    <property type="match status" value="1"/>
</dbReference>
<feature type="compositionally biased region" description="Polar residues" evidence="6">
    <location>
        <begin position="2161"/>
        <end position="2182"/>
    </location>
</feature>
<dbReference type="InterPro" id="IPR014001">
    <property type="entry name" value="Helicase_ATP-bd"/>
</dbReference>
<evidence type="ECO:0000256" key="3">
    <source>
        <dbReference type="ARBA" id="ARBA00022840"/>
    </source>
</evidence>
<feature type="region of interest" description="Disordered" evidence="6">
    <location>
        <begin position="1"/>
        <end position="199"/>
    </location>
</feature>
<dbReference type="PANTHER" id="PTHR13710">
    <property type="entry name" value="DNA HELICASE RECQ FAMILY MEMBER"/>
    <property type="match status" value="1"/>
</dbReference>
<feature type="compositionally biased region" description="Low complexity" evidence="6">
    <location>
        <begin position="1562"/>
        <end position="1579"/>
    </location>
</feature>
<dbReference type="InterPro" id="IPR036397">
    <property type="entry name" value="RNaseH_sf"/>
</dbReference>
<keyword evidence="10" id="KW-1185">Reference proteome</keyword>
<feature type="compositionally biased region" description="Basic residues" evidence="6">
    <location>
        <begin position="35"/>
        <end position="50"/>
    </location>
</feature>
<feature type="region of interest" description="Disordered" evidence="6">
    <location>
        <begin position="1550"/>
        <end position="1583"/>
    </location>
</feature>
<organism evidence="9 10">
    <name type="scientific">Ephemerocybe angulata</name>
    <dbReference type="NCBI Taxonomy" id="980116"/>
    <lineage>
        <taxon>Eukaryota</taxon>
        <taxon>Fungi</taxon>
        <taxon>Dikarya</taxon>
        <taxon>Basidiomycota</taxon>
        <taxon>Agaricomycotina</taxon>
        <taxon>Agaricomycetes</taxon>
        <taxon>Agaricomycetidae</taxon>
        <taxon>Agaricales</taxon>
        <taxon>Agaricineae</taxon>
        <taxon>Psathyrellaceae</taxon>
        <taxon>Ephemerocybe</taxon>
    </lineage>
</organism>
<dbReference type="InterPro" id="IPR046616">
    <property type="entry name" value="DUF6729"/>
</dbReference>
<evidence type="ECO:0000256" key="6">
    <source>
        <dbReference type="SAM" id="MobiDB-lite"/>
    </source>
</evidence>
<name>A0A8H6HHB8_9AGAR</name>
<evidence type="ECO:0000259" key="8">
    <source>
        <dbReference type="PROSITE" id="PS51194"/>
    </source>
</evidence>
<dbReference type="GO" id="GO:0008408">
    <property type="term" value="F:3'-5' exonuclease activity"/>
    <property type="evidence" value="ECO:0007669"/>
    <property type="project" value="InterPro"/>
</dbReference>
<dbReference type="SMART" id="SM00490">
    <property type="entry name" value="HELICc"/>
    <property type="match status" value="1"/>
</dbReference>
<dbReference type="InterPro" id="IPR002562">
    <property type="entry name" value="3'-5'_exonuclease_dom"/>
</dbReference>
<dbReference type="InterPro" id="IPR011545">
    <property type="entry name" value="DEAD/DEAH_box_helicase_dom"/>
</dbReference>
<proteinExistence type="inferred from homology"/>
<dbReference type="EMBL" id="JACGCI010000086">
    <property type="protein sequence ID" value="KAF6747013.1"/>
    <property type="molecule type" value="Genomic_DNA"/>
</dbReference>
<evidence type="ECO:0000259" key="7">
    <source>
        <dbReference type="PROSITE" id="PS51192"/>
    </source>
</evidence>
<evidence type="ECO:0000256" key="2">
    <source>
        <dbReference type="ARBA" id="ARBA00022741"/>
    </source>
</evidence>
<dbReference type="GO" id="GO:0000724">
    <property type="term" value="P:double-strand break repair via homologous recombination"/>
    <property type="evidence" value="ECO:0007669"/>
    <property type="project" value="TreeGrafter"/>
</dbReference>
<dbReference type="CDD" id="cd06141">
    <property type="entry name" value="WRN_exo"/>
    <property type="match status" value="1"/>
</dbReference>
<dbReference type="GO" id="GO:0003676">
    <property type="term" value="F:nucleic acid binding"/>
    <property type="evidence" value="ECO:0007669"/>
    <property type="project" value="InterPro"/>
</dbReference>
<evidence type="ECO:0000256" key="4">
    <source>
        <dbReference type="ARBA" id="ARBA00034617"/>
    </source>
</evidence>
<evidence type="ECO:0000256" key="5">
    <source>
        <dbReference type="ARBA" id="ARBA00034808"/>
    </source>
</evidence>
<feature type="region of interest" description="Disordered" evidence="6">
    <location>
        <begin position="2724"/>
        <end position="2759"/>
    </location>
</feature>
<dbReference type="Pfam" id="PF01612">
    <property type="entry name" value="DNA_pol_A_exo1"/>
    <property type="match status" value="1"/>
</dbReference>
<dbReference type="GO" id="GO:0005737">
    <property type="term" value="C:cytoplasm"/>
    <property type="evidence" value="ECO:0007669"/>
    <property type="project" value="TreeGrafter"/>
</dbReference>
<dbReference type="Gene3D" id="3.40.50.300">
    <property type="entry name" value="P-loop containing nucleotide triphosphate hydrolases"/>
    <property type="match status" value="2"/>
</dbReference>
<gene>
    <name evidence="9" type="ORF">DFP72DRAFT_1075836</name>
</gene>
<dbReference type="OrthoDB" id="5409596at2759"/>
<dbReference type="SMART" id="SM00487">
    <property type="entry name" value="DEXDc"/>
    <property type="match status" value="1"/>
</dbReference>
<comment type="similarity">
    <text evidence="1">Belongs to the helicase family. RecQ subfamily.</text>
</comment>
<dbReference type="PROSITE" id="PS51192">
    <property type="entry name" value="HELICASE_ATP_BIND_1"/>
    <property type="match status" value="1"/>
</dbReference>
<dbReference type="GO" id="GO:0043138">
    <property type="term" value="F:3'-5' DNA helicase activity"/>
    <property type="evidence" value="ECO:0007669"/>
    <property type="project" value="UniProtKB-EC"/>
</dbReference>
<feature type="compositionally biased region" description="Polar residues" evidence="6">
    <location>
        <begin position="2745"/>
        <end position="2758"/>
    </location>
</feature>
<feature type="compositionally biased region" description="Acidic residues" evidence="6">
    <location>
        <begin position="159"/>
        <end position="177"/>
    </location>
</feature>
<feature type="region of interest" description="Disordered" evidence="6">
    <location>
        <begin position="858"/>
        <end position="891"/>
    </location>
</feature>
<dbReference type="GO" id="GO:0005694">
    <property type="term" value="C:chromosome"/>
    <property type="evidence" value="ECO:0007669"/>
    <property type="project" value="TreeGrafter"/>
</dbReference>
<sequence>MSSPLPSPSTQTTSQSVPAPIEDVSQAASSSTPARRGRGRPKGSKNKKKIAQGEVPDDAPPPVQPKRPVGRPRKDIPAATTQVVNIPGPITVASTNANLAPAPLFQSRQPAPGPTNQPSRPPTELERSRSPEPAPTLASEDDATRIRPDPDLTRRVEHDIDEPGGDEDDEDEDDEPWDSAKDPDCDSSNEDSPPLRRIPPFIMRRFKEHIELIKTESNFRASPPTSFYTKHKSFRLPQPDSFFALNVSSPDPENLLIPPFFYWDPLALVDRIRCPGASTCVGVLTRHGMSEYPRRIVDVDESIYLIGVRYKCNACAKTFASWDSGLLACLPSTLSSQFPAKLSHRSGMTDRAFALMRCCFQNAMGAKQFADALNTLHRRRHEKLEVDYLEAILDRVSRGGDLSQKYPAFPSFEDGAAHPPSSHFCRDLYDRFIEEHEPEFDQHTSQLSTRGMAIDHSHKVTKHIAKIKGESVFCGLLTMTNEYGEIRVIALVPSKSQSQYEYALVQINESITRYGLQPPMVIFTDNMADKQMLEKHFPSLRDSVKPVGSDQSLVDLAVPAHVAIHICRTPFQVTTAILGLVEKLGSAPGSTLVVGLDVEWNVDIEARRNGIPDKRRSAVLQLAHGDEIWIILLSEFLTDDGTFSVPAQLVSFLANPQILKAGKSIAVDLKYLSEDFKSATPFTGAHDIAQIAKAKGVITDSRTGLAILAEKVLGCRLRKDSAARVSTEWTGELSEEHKRYAALDVWASLQIYLRLDLLTTPSPINFDMPIPDGLQVFIYNDDRSSIIAKGKISEHARSNTYDSINITKTRTVIEVEEVYVPAALMTQHRKKSLSEFGPAPFGVVCNKTRIKTYVERFSPSHIRSSSPQHPGTDTSAETTTGATSSPSLNNPDIDDTITFIHPDDPSFTNLDIGFNEENSAPALQPSAPSTAQHSADSAIATEYDRILREISELPWAPEIRSGVLKDIFHVFHMIHIPKSHGLRKTFARILRDAIFLPDVEDKKRVEAYLSRLSPPMTWDECLRSNPEFIKRHCKHIVPPPEQLFSLVNQIFKVYGPLKDAQTQAPLFGPSTLKTVQNVLELIKQGYISDPPNIPLYRPLGVARKSGLPIYKCWRGTNYVEGGVHRPIRQSMPTSGVSPRHTANRLKDFCFRHNMRVGIYNTTGQHYRGHYDLSLINRRQELLNSEVIRTHVPNSKPVCNWVNGNYYQPTTEVFGILPIPDDVRLSNRLASYDSNDPPKTHGYLAQRQGTRIAVVGVHTESEKRLYSRLMHSDVTFNGGDKGPDWPLATRRWNESHADGKDIFYKLPEHLKTYWLTWASSLNAKQTRSATYPVREEIDRLVYDTRRLQHAPPVPIFATSLRPLPTSGRLPNAVASSSSAIHGAATSSHVLITPSLEASAPLNPAAPSSTSTGNKRSRKRKNTPQDLGLLPSGEPPLDVWASLQIYLRLDLLTTPSPINFDMPIPDGLQVFIYNDDRSSIIAKGKISEHARSNTYDSINITKTRTVIEVEEVYVPAALMTQHRKKSLSEFGPAPFGVVCNKTRIKTYVERFSPSHIRSSSPQHPGTDTSAETTTGATSSPSLNNPDIDDTITFIHPDDPSFTNLDIGFNEENSAPALQPSAPSTAQHSADSAIATEYDRILREISELPWAPEIRSGVLKDIFHVFHMIHIPKSHGLRKTFARILRDAIFLPDVEDKKRVEAYLSRLSPPMTWDECLRSNPEFIKRHCKHIVPPPEQLFSLVNQIFKVYGPLKDAQTQAPLFGPSTLKTVQNVLELIKQGYISDPPNIPLYRPLGVARKSGLPIYKCWRGTNYVEGGVHRPIRQSMPTSGVSPRHTANRLKDFCFRHNMRVGIYNTTGQHYRGHYDLSLINRRQELLNSEVIRTHVPNSKPVCNWVNGNYYQPTTEVFGILPIPDDVRLSNRLASYDSNDPPKTHGYLAQRQGTRIAVVGVHTESEKRLYSRLMHSDVTFNGGDKGPDWPLATRRWNESHADGKDIFYKLPEHLKTYWLTWASSLNAKQTRSATYPVREEIDRLVYDTRRLQHAPPVPIFATSLRPLPTSGRLPNAVASSSSAIHGAATSSHVLITPSLEASAPLNPAAPSSTSTGNKRSRKRKNTPQDLGLLPSGEPRMGSEPATRVISPKCDPIKNDQRNATRRGRVFFSPPRSSESGADMSSETPVPSQLGTSDRPSDAPPPKPSVPETPQKRKPPVESRLPGIRTTLPNNLTLPSIRKRLKKRLKLTYTPDDWQIHLIRRLLQGYDSILCAGTGYGKSLIFEGLAALGGKGKCVVIISPLKALEHDQASQAKSKGLDAVVLNEDTTQTRGVWEQAKKHACLIYASPEMALAPSFQKLWRDAKFRGRLLAIAVDEAHCVEEWGDDSFRPAYRRLSTLRHYTGQDVPFLACTATCSTSTFKTLWDTLSFGSRPFWGLDVGVERNNLLYSIRELVNTKNPVLDVLNILPLTIDHNTTAQSIPKSLFYFSSENDCQLGVRFLRNCLPASIRQSIQAFSSTLSEGAKAQAWDAFLDGRIRILCATDAAGMGCNVSDVQYVVSFGIPKTVGQVCQRWGRGGRDRTTQAVCILLVPAWSIRPDAQLLTNPLLARLKGGPKPEPKSHTVRRAKLDTRVEHAINLKYDRPRGCVHRFFASTFRPATNLHEFRSLDARAPSICGAISESSPYELSWTVLDLGRKPSPSRCCHLCNASELDAYKACDLDDPRLKTFAHQFLYPLATPEDPPRPSSSASDRSDMSTLSTDSVSTHNTTAEDPIASKVEVSVAEMVRLESLLVAWRKDEHERQGGSVYLSAGIYLPPRQVGILADAAENFANMAKITVSAIRKLVRLDMLNDDQVSSLSIAISNP</sequence>
<dbReference type="SUPFAM" id="SSF53098">
    <property type="entry name" value="Ribonuclease H-like"/>
    <property type="match status" value="1"/>
</dbReference>
<evidence type="ECO:0000313" key="9">
    <source>
        <dbReference type="EMBL" id="KAF6747013.1"/>
    </source>
</evidence>
<keyword evidence="2" id="KW-0547">Nucleotide-binding</keyword>
<dbReference type="Gene3D" id="3.30.420.10">
    <property type="entry name" value="Ribonuclease H-like superfamily/Ribonuclease H"/>
    <property type="match status" value="1"/>
</dbReference>
<feature type="compositionally biased region" description="Basic and acidic residues" evidence="6">
    <location>
        <begin position="142"/>
        <end position="158"/>
    </location>
</feature>